<reference evidence="15 16" key="1">
    <citation type="submission" date="2020-01" db="EMBL/GenBank/DDBJ databases">
        <title>Paenibacillus sp. nov., isolated from tomato rhizosphere.</title>
        <authorList>
            <person name="Weon H.-Y."/>
            <person name="Lee S.A."/>
        </authorList>
    </citation>
    <scope>NUCLEOTIDE SEQUENCE [LARGE SCALE GENOMIC DNA]</scope>
    <source>
        <strain evidence="15 16">12200R-189</strain>
    </source>
</reference>
<feature type="domain" description="Histidine kinase" evidence="13">
    <location>
        <begin position="483"/>
        <end position="597"/>
    </location>
</feature>
<accession>A0A6C0G200</accession>
<keyword evidence="9" id="KW-0067">ATP-binding</keyword>
<keyword evidence="16" id="KW-1185">Reference proteome</keyword>
<comment type="catalytic activity">
    <reaction evidence="1">
        <text>ATP + protein L-histidine = ADP + protein N-phospho-L-histidine.</text>
        <dbReference type="EC" id="2.7.13.3"/>
    </reaction>
</comment>
<feature type="domain" description="HAMP" evidence="14">
    <location>
        <begin position="320"/>
        <end position="372"/>
    </location>
</feature>
<dbReference type="GO" id="GO:0005524">
    <property type="term" value="F:ATP binding"/>
    <property type="evidence" value="ECO:0007669"/>
    <property type="project" value="UniProtKB-KW"/>
</dbReference>
<dbReference type="EC" id="2.7.13.3" evidence="3"/>
<dbReference type="InterPro" id="IPR050640">
    <property type="entry name" value="Bact_2-comp_sensor_kinase"/>
</dbReference>
<keyword evidence="8 15" id="KW-0418">Kinase</keyword>
<keyword evidence="5" id="KW-0597">Phosphoprotein</keyword>
<evidence type="ECO:0000313" key="16">
    <source>
        <dbReference type="Proteomes" id="UP000476064"/>
    </source>
</evidence>
<evidence type="ECO:0000256" key="8">
    <source>
        <dbReference type="ARBA" id="ARBA00022777"/>
    </source>
</evidence>
<dbReference type="InterPro" id="IPR003660">
    <property type="entry name" value="HAMP_dom"/>
</dbReference>
<proteinExistence type="predicted"/>
<dbReference type="RefSeq" id="WP_162357803.1">
    <property type="nucleotide sequence ID" value="NZ_CP048209.1"/>
</dbReference>
<dbReference type="PROSITE" id="PS50885">
    <property type="entry name" value="HAMP"/>
    <property type="match status" value="1"/>
</dbReference>
<feature type="transmembrane region" description="Helical" evidence="12">
    <location>
        <begin position="299"/>
        <end position="322"/>
    </location>
</feature>
<dbReference type="KEGG" id="plyc:GXP70_16305"/>
<dbReference type="SUPFAM" id="SSF158472">
    <property type="entry name" value="HAMP domain-like"/>
    <property type="match status" value="1"/>
</dbReference>
<evidence type="ECO:0000256" key="11">
    <source>
        <dbReference type="ARBA" id="ARBA00023136"/>
    </source>
</evidence>
<dbReference type="GO" id="GO:0005886">
    <property type="term" value="C:plasma membrane"/>
    <property type="evidence" value="ECO:0007669"/>
    <property type="project" value="UniProtKB-SubCell"/>
</dbReference>
<evidence type="ECO:0000256" key="6">
    <source>
        <dbReference type="ARBA" id="ARBA00022679"/>
    </source>
</evidence>
<evidence type="ECO:0000256" key="9">
    <source>
        <dbReference type="ARBA" id="ARBA00022840"/>
    </source>
</evidence>
<keyword evidence="12" id="KW-0812">Transmembrane</keyword>
<dbReference type="Pfam" id="PF06580">
    <property type="entry name" value="His_kinase"/>
    <property type="match status" value="1"/>
</dbReference>
<dbReference type="PROSITE" id="PS50109">
    <property type="entry name" value="HIS_KIN"/>
    <property type="match status" value="1"/>
</dbReference>
<dbReference type="InterPro" id="IPR036890">
    <property type="entry name" value="HATPase_C_sf"/>
</dbReference>
<dbReference type="Gene3D" id="3.30.565.10">
    <property type="entry name" value="Histidine kinase-like ATPase, C-terminal domain"/>
    <property type="match status" value="1"/>
</dbReference>
<keyword evidence="4" id="KW-1003">Cell membrane</keyword>
<dbReference type="InterPro" id="IPR005467">
    <property type="entry name" value="His_kinase_dom"/>
</dbReference>
<dbReference type="InterPro" id="IPR010559">
    <property type="entry name" value="Sig_transdc_His_kin_internal"/>
</dbReference>
<protein>
    <recommendedName>
        <fullName evidence="3">histidine kinase</fullName>
        <ecNumber evidence="3">2.7.13.3</ecNumber>
    </recommendedName>
</protein>
<dbReference type="PANTHER" id="PTHR34220">
    <property type="entry name" value="SENSOR HISTIDINE KINASE YPDA"/>
    <property type="match status" value="1"/>
</dbReference>
<organism evidence="15 16">
    <name type="scientific">Paenibacillus lycopersici</name>
    <dbReference type="NCBI Taxonomy" id="2704462"/>
    <lineage>
        <taxon>Bacteria</taxon>
        <taxon>Bacillati</taxon>
        <taxon>Bacillota</taxon>
        <taxon>Bacilli</taxon>
        <taxon>Bacillales</taxon>
        <taxon>Paenibacillaceae</taxon>
        <taxon>Paenibacillus</taxon>
    </lineage>
</organism>
<evidence type="ECO:0000313" key="15">
    <source>
        <dbReference type="EMBL" id="QHT61364.1"/>
    </source>
</evidence>
<feature type="transmembrane region" description="Helical" evidence="12">
    <location>
        <begin position="21"/>
        <end position="39"/>
    </location>
</feature>
<evidence type="ECO:0000256" key="7">
    <source>
        <dbReference type="ARBA" id="ARBA00022741"/>
    </source>
</evidence>
<dbReference type="GO" id="GO:0000155">
    <property type="term" value="F:phosphorelay sensor kinase activity"/>
    <property type="evidence" value="ECO:0007669"/>
    <property type="project" value="InterPro"/>
</dbReference>
<comment type="subcellular location">
    <subcellularLocation>
        <location evidence="2">Cell membrane</location>
        <topology evidence="2">Multi-pass membrane protein</topology>
    </subcellularLocation>
</comment>
<evidence type="ECO:0000256" key="2">
    <source>
        <dbReference type="ARBA" id="ARBA00004651"/>
    </source>
</evidence>
<keyword evidence="12" id="KW-1133">Transmembrane helix</keyword>
<keyword evidence="10" id="KW-0902">Two-component regulatory system</keyword>
<evidence type="ECO:0000259" key="14">
    <source>
        <dbReference type="PROSITE" id="PS50885"/>
    </source>
</evidence>
<evidence type="ECO:0000256" key="4">
    <source>
        <dbReference type="ARBA" id="ARBA00022475"/>
    </source>
</evidence>
<evidence type="ECO:0000256" key="5">
    <source>
        <dbReference type="ARBA" id="ARBA00022553"/>
    </source>
</evidence>
<dbReference type="AlphaFoldDB" id="A0A6C0G200"/>
<dbReference type="Pfam" id="PF00672">
    <property type="entry name" value="HAMP"/>
    <property type="match status" value="1"/>
</dbReference>
<keyword evidence="7" id="KW-0547">Nucleotide-binding</keyword>
<dbReference type="CDD" id="cd06225">
    <property type="entry name" value="HAMP"/>
    <property type="match status" value="1"/>
</dbReference>
<keyword evidence="6" id="KW-0808">Transferase</keyword>
<keyword evidence="11 12" id="KW-0472">Membrane</keyword>
<dbReference type="EMBL" id="CP048209">
    <property type="protein sequence ID" value="QHT61364.1"/>
    <property type="molecule type" value="Genomic_DNA"/>
</dbReference>
<evidence type="ECO:0000256" key="10">
    <source>
        <dbReference type="ARBA" id="ARBA00023012"/>
    </source>
</evidence>
<sequence>MKRSRSFFSHFRKSIQFRLTFFFLLSIVPLTLVSLYAVAQCKQIVLKQAGERTRAAMLSSLGNIDQIMANLNQFSLSIANNTYMNDLLNKDESETNMIISASQLWDYLRQYTIGSDYLSDVWILHSNLNMIISRETGGSRIDYEAKDWYKQAILGGGTSLMYNPDGIASGDESDPLDNRDAILLLREMGFNYGRQHSHVVGITVERDTLLQLCQGLITTPETKFFLIAPDNKVIVSNTGSRTLPFQIPHNNESYIQHYESSGRQDLFVTSVISPKSGWSMLLAQPERIINQESIKLQRFIYVLILLSVLLALFISVIVYTGISAPVSTLLKGIYQLRNGRLDVHLKHNRVDEFGVLTESFNQMAAQQKQYIQDIYEQQVEKTRTELKFLQSQINPHFLYNTLDSIYSSAINYDAEEISEMVLNLSKFFRLSLTKGKDTSTLDETIEHLGYYIRIQQLRFADHFTWECRIDEPCGTLPILKLLLQPIVENAIHHGLEKTPAGGALMLEAAIRQDMLCVAVRDTGAGIPSDRLLQLQAELARIRSSVFMLQADGQSGEFFGLKNVCSRLKLYYGDQAELRVDSKEGQGTEVIVRIPLGALNMQDNIPLKEEEADEAARRRG</sequence>
<evidence type="ECO:0000256" key="1">
    <source>
        <dbReference type="ARBA" id="ARBA00000085"/>
    </source>
</evidence>
<dbReference type="Pfam" id="PF02518">
    <property type="entry name" value="HATPase_c"/>
    <property type="match status" value="1"/>
</dbReference>
<dbReference type="Proteomes" id="UP000476064">
    <property type="component" value="Chromosome"/>
</dbReference>
<dbReference type="PANTHER" id="PTHR34220:SF7">
    <property type="entry name" value="SENSOR HISTIDINE KINASE YPDA"/>
    <property type="match status" value="1"/>
</dbReference>
<dbReference type="InterPro" id="IPR003594">
    <property type="entry name" value="HATPase_dom"/>
</dbReference>
<evidence type="ECO:0000256" key="3">
    <source>
        <dbReference type="ARBA" id="ARBA00012438"/>
    </source>
</evidence>
<gene>
    <name evidence="15" type="ORF">GXP70_16305</name>
</gene>
<evidence type="ECO:0000256" key="12">
    <source>
        <dbReference type="SAM" id="Phobius"/>
    </source>
</evidence>
<dbReference type="SMART" id="SM00304">
    <property type="entry name" value="HAMP"/>
    <property type="match status" value="1"/>
</dbReference>
<dbReference type="Gene3D" id="6.10.340.10">
    <property type="match status" value="1"/>
</dbReference>
<name>A0A6C0G200_9BACL</name>
<evidence type="ECO:0000259" key="13">
    <source>
        <dbReference type="PROSITE" id="PS50109"/>
    </source>
</evidence>
<dbReference type="SUPFAM" id="SSF55874">
    <property type="entry name" value="ATPase domain of HSP90 chaperone/DNA topoisomerase II/histidine kinase"/>
    <property type="match status" value="1"/>
</dbReference>